<feature type="region of interest" description="Disordered" evidence="8">
    <location>
        <begin position="1"/>
        <end position="21"/>
    </location>
</feature>
<dbReference type="InterPro" id="IPR026030">
    <property type="entry name" value="Pur-cyt_permease_Fcy2/21/22"/>
</dbReference>
<proteinExistence type="inferred from homology"/>
<reference evidence="10" key="1">
    <citation type="journal article" date="2020" name="Nat. Commun.">
        <title>Large-scale genome sequencing of mycorrhizal fungi provides insights into the early evolution of symbiotic traits.</title>
        <authorList>
            <person name="Miyauchi S."/>
            <person name="Kiss E."/>
            <person name="Kuo A."/>
            <person name="Drula E."/>
            <person name="Kohler A."/>
            <person name="Sanchez-Garcia M."/>
            <person name="Morin E."/>
            <person name="Andreopoulos B."/>
            <person name="Barry K.W."/>
            <person name="Bonito G."/>
            <person name="Buee M."/>
            <person name="Carver A."/>
            <person name="Chen C."/>
            <person name="Cichocki N."/>
            <person name="Clum A."/>
            <person name="Culley D."/>
            <person name="Crous P.W."/>
            <person name="Fauchery L."/>
            <person name="Girlanda M."/>
            <person name="Hayes R.D."/>
            <person name="Keri Z."/>
            <person name="LaButti K."/>
            <person name="Lipzen A."/>
            <person name="Lombard V."/>
            <person name="Magnuson J."/>
            <person name="Maillard F."/>
            <person name="Murat C."/>
            <person name="Nolan M."/>
            <person name="Ohm R.A."/>
            <person name="Pangilinan J."/>
            <person name="Pereira M.F."/>
            <person name="Perotto S."/>
            <person name="Peter M."/>
            <person name="Pfister S."/>
            <person name="Riley R."/>
            <person name="Sitrit Y."/>
            <person name="Stielow J.B."/>
            <person name="Szollosi G."/>
            <person name="Zifcakova L."/>
            <person name="Stursova M."/>
            <person name="Spatafora J.W."/>
            <person name="Tedersoo L."/>
            <person name="Vaario L.M."/>
            <person name="Yamada A."/>
            <person name="Yan M."/>
            <person name="Wang P."/>
            <person name="Xu J."/>
            <person name="Bruns T."/>
            <person name="Baldrian P."/>
            <person name="Vilgalys R."/>
            <person name="Dunand C."/>
            <person name="Henrissat B."/>
            <person name="Grigoriev I.V."/>
            <person name="Hibbett D."/>
            <person name="Nagy L.G."/>
            <person name="Martin F.M."/>
        </authorList>
    </citation>
    <scope>NUCLEOTIDE SEQUENCE</scope>
    <source>
        <strain evidence="10">UH-Tt-Lm1</strain>
    </source>
</reference>
<dbReference type="AlphaFoldDB" id="A0A9P6L9A6"/>
<feature type="transmembrane region" description="Helical" evidence="9">
    <location>
        <begin position="469"/>
        <end position="485"/>
    </location>
</feature>
<evidence type="ECO:0000256" key="8">
    <source>
        <dbReference type="SAM" id="MobiDB-lite"/>
    </source>
</evidence>
<evidence type="ECO:0000256" key="1">
    <source>
        <dbReference type="ARBA" id="ARBA00004141"/>
    </source>
</evidence>
<dbReference type="EMBL" id="WIUZ02000004">
    <property type="protein sequence ID" value="KAF9787822.1"/>
    <property type="molecule type" value="Genomic_DNA"/>
</dbReference>
<feature type="transmembrane region" description="Helical" evidence="9">
    <location>
        <begin position="434"/>
        <end position="457"/>
    </location>
</feature>
<accession>A0A9P6L9A6</accession>
<evidence type="ECO:0000256" key="7">
    <source>
        <dbReference type="PIRNR" id="PIRNR002744"/>
    </source>
</evidence>
<dbReference type="Gene3D" id="1.10.4160.10">
    <property type="entry name" value="Hydantoin permease"/>
    <property type="match status" value="1"/>
</dbReference>
<dbReference type="Pfam" id="PF02133">
    <property type="entry name" value="Transp_cyt_pur"/>
    <property type="match status" value="1"/>
</dbReference>
<evidence type="ECO:0000256" key="4">
    <source>
        <dbReference type="ARBA" id="ARBA00022692"/>
    </source>
</evidence>
<feature type="transmembrane region" description="Helical" evidence="9">
    <location>
        <begin position="268"/>
        <end position="294"/>
    </location>
</feature>
<evidence type="ECO:0000256" key="3">
    <source>
        <dbReference type="ARBA" id="ARBA00022448"/>
    </source>
</evidence>
<keyword evidence="11" id="KW-1185">Reference proteome</keyword>
<feature type="transmembrane region" description="Helical" evidence="9">
    <location>
        <begin position="363"/>
        <end position="385"/>
    </location>
</feature>
<feature type="transmembrane region" description="Helical" evidence="9">
    <location>
        <begin position="65"/>
        <end position="91"/>
    </location>
</feature>
<name>A0A9P6L9A6_9AGAM</name>
<evidence type="ECO:0000256" key="2">
    <source>
        <dbReference type="ARBA" id="ARBA00008974"/>
    </source>
</evidence>
<evidence type="ECO:0000313" key="11">
    <source>
        <dbReference type="Proteomes" id="UP000736335"/>
    </source>
</evidence>
<gene>
    <name evidence="10" type="ORF">BJ322DRAFT_582984</name>
</gene>
<feature type="transmembrane region" description="Helical" evidence="9">
    <location>
        <begin position="391"/>
        <end position="413"/>
    </location>
</feature>
<dbReference type="OrthoDB" id="2116389at2759"/>
<dbReference type="GO" id="GO:0022857">
    <property type="term" value="F:transmembrane transporter activity"/>
    <property type="evidence" value="ECO:0007669"/>
    <property type="project" value="InterPro"/>
</dbReference>
<dbReference type="PANTHER" id="PTHR31806">
    <property type="entry name" value="PURINE-CYTOSINE PERMEASE FCY2-RELATED"/>
    <property type="match status" value="1"/>
</dbReference>
<keyword evidence="3 7" id="KW-0813">Transport</keyword>
<comment type="similarity">
    <text evidence="2 7">Belongs to the purine-cytosine permease (2.A.39) family.</text>
</comment>
<feature type="transmembrane region" description="Helical" evidence="9">
    <location>
        <begin position="202"/>
        <end position="222"/>
    </location>
</feature>
<keyword evidence="4 9" id="KW-0812">Transmembrane</keyword>
<evidence type="ECO:0000256" key="6">
    <source>
        <dbReference type="ARBA" id="ARBA00023136"/>
    </source>
</evidence>
<keyword evidence="5 9" id="KW-1133">Transmembrane helix</keyword>
<feature type="transmembrane region" description="Helical" evidence="9">
    <location>
        <begin position="171"/>
        <end position="195"/>
    </location>
</feature>
<dbReference type="PIRSF" id="PIRSF002744">
    <property type="entry name" value="Pur-cyt_permease"/>
    <property type="match status" value="1"/>
</dbReference>
<feature type="transmembrane region" description="Helical" evidence="9">
    <location>
        <begin position="97"/>
        <end position="116"/>
    </location>
</feature>
<sequence>MVSTPSHESKRPEDVSDSPEAIDEVERAQVSKRWTRAMMRLGVEARGILPVPPEHRTDTQYSKIFFVWFSMNFNILSFSAGTLGPAVFGLGLRDSCLVILFFNIICAALPSYLATWGPRTGLRQMCQARYSFGYYGVILPCILNLIGMCGFCILNSILGGQTLASVSNGNLSWSVGIVIVAVISLVVSFCGYKVLMWFERIIWFPVLVAFVVALGVSGKHLTSPPSAPATVQEILSFAGVIAGFTITYAPLGSDFTMYYSPDAPSWRIFLYSMLGFMSSIVTIQCLGAACAIAAPTVPSWAAGFEGDNVGGLLAAMLSPVGTFGKILVVLLAINLASNIAATFYSITLNFQILIPHLVVLPRYLLSLAATAVIIPLSLVGAHRFYATLTNFLALLGYWASMFCAVVLVEHFVFKRNDFSAYDYEAWNTPSKLPTGLAALGACLVAVGVIIPAMEQVWWTGPIGNKTGDIGFELAFFVAALVYPVTRSIELKVRGL</sequence>
<dbReference type="GO" id="GO:0005886">
    <property type="term" value="C:plasma membrane"/>
    <property type="evidence" value="ECO:0007669"/>
    <property type="project" value="TreeGrafter"/>
</dbReference>
<comment type="caution">
    <text evidence="10">The sequence shown here is derived from an EMBL/GenBank/DDBJ whole genome shotgun (WGS) entry which is preliminary data.</text>
</comment>
<dbReference type="PANTHER" id="PTHR31806:SF5">
    <property type="entry name" value="PURINE-CYTOSINE PERMEASE FCY21"/>
    <property type="match status" value="1"/>
</dbReference>
<evidence type="ECO:0000313" key="10">
    <source>
        <dbReference type="EMBL" id="KAF9787822.1"/>
    </source>
</evidence>
<evidence type="ECO:0000256" key="5">
    <source>
        <dbReference type="ARBA" id="ARBA00022989"/>
    </source>
</evidence>
<evidence type="ECO:0000256" key="9">
    <source>
        <dbReference type="SAM" id="Phobius"/>
    </source>
</evidence>
<comment type="subcellular location">
    <subcellularLocation>
        <location evidence="1">Membrane</location>
        <topology evidence="1">Multi-pass membrane protein</topology>
    </subcellularLocation>
</comment>
<feature type="transmembrane region" description="Helical" evidence="9">
    <location>
        <begin position="137"/>
        <end position="159"/>
    </location>
</feature>
<organism evidence="10 11">
    <name type="scientific">Thelephora terrestris</name>
    <dbReference type="NCBI Taxonomy" id="56493"/>
    <lineage>
        <taxon>Eukaryota</taxon>
        <taxon>Fungi</taxon>
        <taxon>Dikarya</taxon>
        <taxon>Basidiomycota</taxon>
        <taxon>Agaricomycotina</taxon>
        <taxon>Agaricomycetes</taxon>
        <taxon>Thelephorales</taxon>
        <taxon>Thelephoraceae</taxon>
        <taxon>Thelephora</taxon>
    </lineage>
</organism>
<dbReference type="Proteomes" id="UP000736335">
    <property type="component" value="Unassembled WGS sequence"/>
</dbReference>
<reference evidence="10" key="2">
    <citation type="submission" date="2020-11" db="EMBL/GenBank/DDBJ databases">
        <authorList>
            <consortium name="DOE Joint Genome Institute"/>
            <person name="Kuo A."/>
            <person name="Miyauchi S."/>
            <person name="Kiss E."/>
            <person name="Drula E."/>
            <person name="Kohler A."/>
            <person name="Sanchez-Garcia M."/>
            <person name="Andreopoulos B."/>
            <person name="Barry K.W."/>
            <person name="Bonito G."/>
            <person name="Buee M."/>
            <person name="Carver A."/>
            <person name="Chen C."/>
            <person name="Cichocki N."/>
            <person name="Clum A."/>
            <person name="Culley D."/>
            <person name="Crous P.W."/>
            <person name="Fauchery L."/>
            <person name="Girlanda M."/>
            <person name="Hayes R."/>
            <person name="Keri Z."/>
            <person name="Labutti K."/>
            <person name="Lipzen A."/>
            <person name="Lombard V."/>
            <person name="Magnuson J."/>
            <person name="Maillard F."/>
            <person name="Morin E."/>
            <person name="Murat C."/>
            <person name="Nolan M."/>
            <person name="Ohm R."/>
            <person name="Pangilinan J."/>
            <person name="Pereira M."/>
            <person name="Perotto S."/>
            <person name="Peter M."/>
            <person name="Riley R."/>
            <person name="Sitrit Y."/>
            <person name="Stielow B."/>
            <person name="Szollosi G."/>
            <person name="Zifcakova L."/>
            <person name="Stursova M."/>
            <person name="Spatafora J.W."/>
            <person name="Tedersoo L."/>
            <person name="Vaario L.-M."/>
            <person name="Yamada A."/>
            <person name="Yan M."/>
            <person name="Wang P."/>
            <person name="Xu J."/>
            <person name="Bruns T."/>
            <person name="Baldrian P."/>
            <person name="Vilgalys R."/>
            <person name="Henrissat B."/>
            <person name="Grigoriev I.V."/>
            <person name="Hibbett D."/>
            <person name="Nagy L.G."/>
            <person name="Martin F.M."/>
        </authorList>
    </citation>
    <scope>NUCLEOTIDE SEQUENCE</scope>
    <source>
        <strain evidence="10">UH-Tt-Lm1</strain>
    </source>
</reference>
<protein>
    <submittedName>
        <fullName evidence="10">NCS cytosine-purine permease</fullName>
    </submittedName>
</protein>
<feature type="transmembrane region" description="Helical" evidence="9">
    <location>
        <begin position="234"/>
        <end position="256"/>
    </location>
</feature>
<dbReference type="InterPro" id="IPR001248">
    <property type="entry name" value="Pur-cyt_permease"/>
</dbReference>
<keyword evidence="6 7" id="KW-0472">Membrane</keyword>